<dbReference type="GO" id="GO:0007005">
    <property type="term" value="P:mitochondrion organization"/>
    <property type="evidence" value="ECO:0007669"/>
    <property type="project" value="TreeGrafter"/>
</dbReference>
<dbReference type="InterPro" id="IPR036282">
    <property type="entry name" value="Glutathione-S-Trfase_C_sf"/>
</dbReference>
<accession>A0AAQ3M7G0</accession>
<proteinExistence type="predicted"/>
<dbReference type="GO" id="GO:0001401">
    <property type="term" value="C:SAM complex"/>
    <property type="evidence" value="ECO:0007669"/>
    <property type="project" value="TreeGrafter"/>
</dbReference>
<dbReference type="EMBL" id="CP138587">
    <property type="protein sequence ID" value="WPH02300.1"/>
    <property type="molecule type" value="Genomic_DNA"/>
</dbReference>
<feature type="region of interest" description="Disordered" evidence="1">
    <location>
        <begin position="1"/>
        <end position="20"/>
    </location>
</feature>
<sequence>MTSDDPQPTAQHSSKNAAVVNQQPWHRGLLAIPPPLKRVFDKFPLVTYDANELPLNAPRQRNQHVLHVFTIDKDAPDGKLSFNPACAKWQAYLKFNDIPFRTVRSSNHASPSGMLPFLIPAGTGAKSTDPIPSNKLKKWLALQKKSTKSHDTNDVRYEVYMSLIDSCIRKAWLFQLYLSPPNRTLLKQLYVEPCSSNFFIQQTTLYQLRQAAEAELAKSSQSNEVAEKDIMRDAEEAFEALSTLLDEAKGPWFAGGEQPDLFDASVFAYTHLILSDALAWKDNQLGEMLRNHPNLVQHQERIVAAYF</sequence>
<dbReference type="SUPFAM" id="SSF47616">
    <property type="entry name" value="GST C-terminal domain-like"/>
    <property type="match status" value="1"/>
</dbReference>
<protein>
    <submittedName>
        <fullName evidence="4">Mitochondrial outer membrane protein (Sam35), protein</fullName>
    </submittedName>
</protein>
<dbReference type="Proteomes" id="UP001303373">
    <property type="component" value="Chromosome 8"/>
</dbReference>
<evidence type="ECO:0000313" key="5">
    <source>
        <dbReference type="Proteomes" id="UP001303373"/>
    </source>
</evidence>
<evidence type="ECO:0000256" key="1">
    <source>
        <dbReference type="SAM" id="MobiDB-lite"/>
    </source>
</evidence>
<evidence type="ECO:0000313" key="4">
    <source>
        <dbReference type="EMBL" id="WPH02300.1"/>
    </source>
</evidence>
<dbReference type="Pfam" id="PF17172">
    <property type="entry name" value="GST_N_4"/>
    <property type="match status" value="1"/>
</dbReference>
<evidence type="ECO:0000259" key="3">
    <source>
        <dbReference type="Pfam" id="PF17172"/>
    </source>
</evidence>
<dbReference type="PANTHER" id="PTHR12289">
    <property type="entry name" value="METAXIN RELATED"/>
    <property type="match status" value="1"/>
</dbReference>
<keyword evidence="5" id="KW-1185">Reference proteome</keyword>
<name>A0AAQ3M7G0_9PEZI</name>
<dbReference type="CDD" id="cd03193">
    <property type="entry name" value="GST_C_Metaxin"/>
    <property type="match status" value="1"/>
</dbReference>
<dbReference type="InterPro" id="IPR033468">
    <property type="entry name" value="Metaxin_GST"/>
</dbReference>
<feature type="domain" description="Thioredoxin-like fold" evidence="3">
    <location>
        <begin position="84"/>
        <end position="180"/>
    </location>
</feature>
<reference evidence="4 5" key="1">
    <citation type="submission" date="2023-11" db="EMBL/GenBank/DDBJ databases">
        <title>An acidophilic fungus is an integral part of prey digestion in a carnivorous sundew plant.</title>
        <authorList>
            <person name="Tsai I.J."/>
        </authorList>
    </citation>
    <scope>NUCLEOTIDE SEQUENCE [LARGE SCALE GENOMIC DNA]</scope>
    <source>
        <strain evidence="4">169a</strain>
    </source>
</reference>
<gene>
    <name evidence="4" type="ORF">R9X50_00516200</name>
</gene>
<evidence type="ECO:0000259" key="2">
    <source>
        <dbReference type="Pfam" id="PF17171"/>
    </source>
</evidence>
<dbReference type="Pfam" id="PF17171">
    <property type="entry name" value="GST_C_6"/>
    <property type="match status" value="1"/>
</dbReference>
<dbReference type="InterPro" id="IPR012336">
    <property type="entry name" value="Thioredoxin-like_fold"/>
</dbReference>
<dbReference type="PANTHER" id="PTHR12289:SF44">
    <property type="entry name" value="OUTER MEMBRANE PROTEIN (SAM35), PUTATIVE (AFU_ORTHOLOGUE AFUA_1G13180)-RELATED"/>
    <property type="match status" value="1"/>
</dbReference>
<organism evidence="4 5">
    <name type="scientific">Acrodontium crateriforme</name>
    <dbReference type="NCBI Taxonomy" id="150365"/>
    <lineage>
        <taxon>Eukaryota</taxon>
        <taxon>Fungi</taxon>
        <taxon>Dikarya</taxon>
        <taxon>Ascomycota</taxon>
        <taxon>Pezizomycotina</taxon>
        <taxon>Dothideomycetes</taxon>
        <taxon>Dothideomycetidae</taxon>
        <taxon>Mycosphaerellales</taxon>
        <taxon>Teratosphaeriaceae</taxon>
        <taxon>Acrodontium</taxon>
    </lineage>
</organism>
<dbReference type="InterPro" id="IPR050931">
    <property type="entry name" value="Mito_Protein_Transport_Metaxin"/>
</dbReference>
<dbReference type="AlphaFoldDB" id="A0AAQ3M7G0"/>
<feature type="domain" description="Metaxin glutathione S-transferase" evidence="2">
    <location>
        <begin position="234"/>
        <end position="302"/>
    </location>
</feature>